<evidence type="ECO:0000313" key="8">
    <source>
        <dbReference type="Proteomes" id="UP000251314"/>
    </source>
</evidence>
<keyword evidence="1" id="KW-0732">Signal</keyword>
<dbReference type="EMBL" id="MJFZ01000410">
    <property type="protein sequence ID" value="RAW29743.1"/>
    <property type="molecule type" value="Genomic_DNA"/>
</dbReference>
<dbReference type="InterPro" id="IPR002200">
    <property type="entry name" value="Elicitin"/>
</dbReference>
<evidence type="ECO:0000313" key="3">
    <source>
        <dbReference type="EMBL" id="KAG2913348.1"/>
    </source>
</evidence>
<dbReference type="EMBL" id="RCMK01000390">
    <property type="protein sequence ID" value="KAG2931682.1"/>
    <property type="molecule type" value="Genomic_DNA"/>
</dbReference>
<evidence type="ECO:0008006" key="9">
    <source>
        <dbReference type="Google" id="ProtNLM"/>
    </source>
</evidence>
<feature type="chain" id="PRO_5039985615" description="Elicitin" evidence="1">
    <location>
        <begin position="20"/>
        <end position="190"/>
    </location>
</feature>
<sequence>MKRSSIFVLFATLVNVSSSGSSSPFNASDSTPSTRNCSAQEITVMRKLYIGVAAHTACANESTVDKYEVDVSSECTSLCTPVLQNLEEALPNCNYFLKDYENSNKKWEAYSSLAQCDQRNASDPVSVGFHSNSTITILTRSSASGSAVKDEISATSNSGSDFVGSSTAMRTQLSWIDGAFIATVGIMVQL</sequence>
<dbReference type="GO" id="GO:0005576">
    <property type="term" value="C:extracellular region"/>
    <property type="evidence" value="ECO:0007669"/>
    <property type="project" value="InterPro"/>
</dbReference>
<dbReference type="AlphaFoldDB" id="A0A329RYC5"/>
<dbReference type="Proteomes" id="UP000697107">
    <property type="component" value="Unassembled WGS sequence"/>
</dbReference>
<dbReference type="Proteomes" id="UP000774804">
    <property type="component" value="Unassembled WGS sequence"/>
</dbReference>
<dbReference type="EMBL" id="RCMG01000419">
    <property type="protein sequence ID" value="KAG2854591.1"/>
    <property type="molecule type" value="Genomic_DNA"/>
</dbReference>
<evidence type="ECO:0000313" key="5">
    <source>
        <dbReference type="EMBL" id="KAG2977616.1"/>
    </source>
</evidence>
<accession>A0A329RYC5</accession>
<proteinExistence type="predicted"/>
<comment type="caution">
    <text evidence="7">The sequence shown here is derived from an EMBL/GenBank/DDBJ whole genome shotgun (WGS) entry which is preliminary data.</text>
</comment>
<evidence type="ECO:0000313" key="7">
    <source>
        <dbReference type="EMBL" id="RAW29743.1"/>
    </source>
</evidence>
<keyword evidence="8" id="KW-1185">Reference proteome</keyword>
<evidence type="ECO:0000313" key="2">
    <source>
        <dbReference type="EMBL" id="KAG2854591.1"/>
    </source>
</evidence>
<evidence type="ECO:0000256" key="1">
    <source>
        <dbReference type="SAM" id="SignalP"/>
    </source>
</evidence>
<dbReference type="Proteomes" id="UP000735874">
    <property type="component" value="Unassembled WGS sequence"/>
</dbReference>
<feature type="signal peptide" evidence="1">
    <location>
        <begin position="1"/>
        <end position="19"/>
    </location>
</feature>
<organism evidence="7 8">
    <name type="scientific">Phytophthora cactorum</name>
    <dbReference type="NCBI Taxonomy" id="29920"/>
    <lineage>
        <taxon>Eukaryota</taxon>
        <taxon>Sar</taxon>
        <taxon>Stramenopiles</taxon>
        <taxon>Oomycota</taxon>
        <taxon>Peronosporomycetes</taxon>
        <taxon>Peronosporales</taxon>
        <taxon>Peronosporaceae</taxon>
        <taxon>Phytophthora</taxon>
    </lineage>
</organism>
<reference evidence="7 8" key="1">
    <citation type="submission" date="2018-01" db="EMBL/GenBank/DDBJ databases">
        <title>Draft genome of the strawberry crown rot pathogen Phytophthora cactorum.</title>
        <authorList>
            <person name="Armitage A.D."/>
            <person name="Lysoe E."/>
            <person name="Nellist C.F."/>
            <person name="Harrison R.J."/>
            <person name="Brurberg M.B."/>
        </authorList>
    </citation>
    <scope>NUCLEOTIDE SEQUENCE [LARGE SCALE GENOMIC DNA]</scope>
    <source>
        <strain evidence="7 8">10300</strain>
    </source>
</reference>
<dbReference type="SMART" id="SM01187">
    <property type="entry name" value="Elicitin"/>
    <property type="match status" value="1"/>
</dbReference>
<dbReference type="Proteomes" id="UP000760860">
    <property type="component" value="Unassembled WGS sequence"/>
</dbReference>
<protein>
    <recommendedName>
        <fullName evidence="9">Elicitin</fullName>
    </recommendedName>
</protein>
<dbReference type="EMBL" id="RCMV01000334">
    <property type="protein sequence ID" value="KAG3218943.1"/>
    <property type="molecule type" value="Genomic_DNA"/>
</dbReference>
<dbReference type="EMBL" id="RCMI01000395">
    <property type="protein sequence ID" value="KAG2913348.1"/>
    <property type="molecule type" value="Genomic_DNA"/>
</dbReference>
<gene>
    <name evidence="7" type="ORF">PC110_g13909</name>
    <name evidence="2" type="ORF">PC113_g13176</name>
    <name evidence="3" type="ORF">PC115_g12093</name>
    <name evidence="4" type="ORF">PC117_g13380</name>
    <name evidence="5" type="ORF">PC118_g12760</name>
    <name evidence="6" type="ORF">PC129_g10259</name>
</gene>
<reference evidence="2" key="2">
    <citation type="submission" date="2018-10" db="EMBL/GenBank/DDBJ databases">
        <title>Effector identification in a new, highly contiguous assembly of the strawberry crown rot pathogen Phytophthora cactorum.</title>
        <authorList>
            <person name="Armitage A.D."/>
            <person name="Nellist C.F."/>
            <person name="Bates H."/>
            <person name="Vickerstaff R.J."/>
            <person name="Harrison R.J."/>
        </authorList>
    </citation>
    <scope>NUCLEOTIDE SEQUENCE</scope>
    <source>
        <strain evidence="2">15-7</strain>
        <strain evidence="3">4032</strain>
        <strain evidence="4">4040</strain>
        <strain evidence="5">P415</strain>
        <strain evidence="6">P421</strain>
    </source>
</reference>
<evidence type="ECO:0000313" key="4">
    <source>
        <dbReference type="EMBL" id="KAG2931682.1"/>
    </source>
</evidence>
<dbReference type="VEuPathDB" id="FungiDB:PC110_g13909"/>
<dbReference type="Proteomes" id="UP000736787">
    <property type="component" value="Unassembled WGS sequence"/>
</dbReference>
<name>A0A329RYC5_9STRA</name>
<dbReference type="EMBL" id="RCML01000419">
    <property type="protein sequence ID" value="KAG2977616.1"/>
    <property type="molecule type" value="Genomic_DNA"/>
</dbReference>
<evidence type="ECO:0000313" key="6">
    <source>
        <dbReference type="EMBL" id="KAG3218943.1"/>
    </source>
</evidence>
<dbReference type="OrthoDB" id="110760at2759"/>
<dbReference type="Proteomes" id="UP000251314">
    <property type="component" value="Unassembled WGS sequence"/>
</dbReference>